<dbReference type="EMBL" id="JAHIBW010000006">
    <property type="protein sequence ID" value="KAG7310102.1"/>
    <property type="molecule type" value="Genomic_DNA"/>
</dbReference>
<keyword evidence="1" id="KW-1133">Transmembrane helix</keyword>
<comment type="caution">
    <text evidence="2">The sequence shown here is derived from an EMBL/GenBank/DDBJ whole genome shotgun (WGS) entry which is preliminary data.</text>
</comment>
<keyword evidence="3" id="KW-1185">Reference proteome</keyword>
<name>A0ABQ7QYH1_PLUXY</name>
<evidence type="ECO:0000256" key="1">
    <source>
        <dbReference type="SAM" id="Phobius"/>
    </source>
</evidence>
<evidence type="ECO:0000313" key="3">
    <source>
        <dbReference type="Proteomes" id="UP000823941"/>
    </source>
</evidence>
<gene>
    <name evidence="2" type="ORF">JYU34_004641</name>
</gene>
<proteinExistence type="predicted"/>
<protein>
    <submittedName>
        <fullName evidence="2">Uncharacterized protein</fullName>
    </submittedName>
</protein>
<keyword evidence="1" id="KW-0812">Transmembrane</keyword>
<evidence type="ECO:0000313" key="2">
    <source>
        <dbReference type="EMBL" id="KAG7310102.1"/>
    </source>
</evidence>
<sequence length="68" mass="8087">MEEKLAFSGLKLNLRCMRILGTMFLDPGAGLLQYRIHRVYMRMAILLPFLFIGQQLINIYQVRRTREK</sequence>
<keyword evidence="1" id="KW-0472">Membrane</keyword>
<organism evidence="2 3">
    <name type="scientific">Plutella xylostella</name>
    <name type="common">Diamondback moth</name>
    <name type="synonym">Plutella maculipennis</name>
    <dbReference type="NCBI Taxonomy" id="51655"/>
    <lineage>
        <taxon>Eukaryota</taxon>
        <taxon>Metazoa</taxon>
        <taxon>Ecdysozoa</taxon>
        <taxon>Arthropoda</taxon>
        <taxon>Hexapoda</taxon>
        <taxon>Insecta</taxon>
        <taxon>Pterygota</taxon>
        <taxon>Neoptera</taxon>
        <taxon>Endopterygota</taxon>
        <taxon>Lepidoptera</taxon>
        <taxon>Glossata</taxon>
        <taxon>Ditrysia</taxon>
        <taxon>Yponomeutoidea</taxon>
        <taxon>Plutellidae</taxon>
        <taxon>Plutella</taxon>
    </lineage>
</organism>
<feature type="transmembrane region" description="Helical" evidence="1">
    <location>
        <begin position="40"/>
        <end position="60"/>
    </location>
</feature>
<dbReference type="Proteomes" id="UP000823941">
    <property type="component" value="Chromosome 6"/>
</dbReference>
<accession>A0ABQ7QYH1</accession>
<reference evidence="2 3" key="1">
    <citation type="submission" date="2021-06" db="EMBL/GenBank/DDBJ databases">
        <title>A haploid diamondback moth (Plutella xylostella L.) genome assembly resolves 31 chromosomes and identifies a diamide resistance mutation.</title>
        <authorList>
            <person name="Ward C.M."/>
            <person name="Perry K.D."/>
            <person name="Baker G."/>
            <person name="Powis K."/>
            <person name="Heckel D.G."/>
            <person name="Baxter S.W."/>
        </authorList>
    </citation>
    <scope>NUCLEOTIDE SEQUENCE [LARGE SCALE GENOMIC DNA]</scope>
    <source>
        <strain evidence="2 3">LV</strain>
        <tissue evidence="2">Single pupa</tissue>
    </source>
</reference>